<feature type="compositionally biased region" description="Basic and acidic residues" evidence="1">
    <location>
        <begin position="77"/>
        <end position="86"/>
    </location>
</feature>
<dbReference type="AlphaFoldDB" id="A0A8H8DIK2"/>
<dbReference type="EMBL" id="JAEFCI010006640">
    <property type="protein sequence ID" value="KAG5459560.1"/>
    <property type="molecule type" value="Genomic_DNA"/>
</dbReference>
<dbReference type="OrthoDB" id="2107166at2759"/>
<feature type="compositionally biased region" description="Low complexity" evidence="1">
    <location>
        <begin position="201"/>
        <end position="211"/>
    </location>
</feature>
<comment type="caution">
    <text evidence="2">The sequence shown here is derived from an EMBL/GenBank/DDBJ whole genome shotgun (WGS) entry which is preliminary data.</text>
</comment>
<proteinExistence type="predicted"/>
<dbReference type="InterPro" id="IPR036779">
    <property type="entry name" value="LysM_dom_sf"/>
</dbReference>
<evidence type="ECO:0008006" key="4">
    <source>
        <dbReference type="Google" id="ProtNLM"/>
    </source>
</evidence>
<evidence type="ECO:0000313" key="2">
    <source>
        <dbReference type="EMBL" id="KAG5459560.1"/>
    </source>
</evidence>
<gene>
    <name evidence="2" type="ORF">BJ554DRAFT_25</name>
</gene>
<sequence>MPSVAGCSGSTLPPAVVLLPAPAELPPPPPPPYSLLTLHHHAPPAARHARGDAAVAARPPPPPPVGKARVNPEEAAEEWREEAPDGRRRRGTGVRHYVTRTDTLVGISLKYGVSAIRRVNALFADDVCARQFLFIPDVDFSHQPVPSDPDAEKKAAVKRFQIISKCTDPYEAKAYVEGADFDINAALQQYWSDARWEKENPPLSSPSSSSRLRSKLRSLFRSNKNGHTKPPPATVDGLPKLLKR</sequence>
<dbReference type="InterPro" id="IPR045030">
    <property type="entry name" value="LYSM1-4"/>
</dbReference>
<keyword evidence="3" id="KW-1185">Reference proteome</keyword>
<dbReference type="PANTHER" id="PTHR20932">
    <property type="entry name" value="LYSM AND PUTATIVE PEPTIDOGLYCAN-BINDING DOMAIN-CONTAINING PROTEIN"/>
    <property type="match status" value="1"/>
</dbReference>
<organism evidence="2 3">
    <name type="scientific">Olpidium bornovanus</name>
    <dbReference type="NCBI Taxonomy" id="278681"/>
    <lineage>
        <taxon>Eukaryota</taxon>
        <taxon>Fungi</taxon>
        <taxon>Fungi incertae sedis</taxon>
        <taxon>Olpidiomycota</taxon>
        <taxon>Olpidiomycotina</taxon>
        <taxon>Olpidiomycetes</taxon>
        <taxon>Olpidiales</taxon>
        <taxon>Olpidiaceae</taxon>
        <taxon>Olpidium</taxon>
    </lineage>
</organism>
<dbReference type="PANTHER" id="PTHR20932:SF31">
    <property type="entry name" value="RING-TYPE DOMAIN-CONTAINING PROTEIN"/>
    <property type="match status" value="1"/>
</dbReference>
<evidence type="ECO:0000313" key="3">
    <source>
        <dbReference type="Proteomes" id="UP000673691"/>
    </source>
</evidence>
<dbReference type="Gene3D" id="3.10.350.10">
    <property type="entry name" value="LysM domain"/>
    <property type="match status" value="1"/>
</dbReference>
<dbReference type="Proteomes" id="UP000673691">
    <property type="component" value="Unassembled WGS sequence"/>
</dbReference>
<feature type="region of interest" description="Disordered" evidence="1">
    <location>
        <begin position="197"/>
        <end position="244"/>
    </location>
</feature>
<feature type="region of interest" description="Disordered" evidence="1">
    <location>
        <begin position="19"/>
        <end position="91"/>
    </location>
</feature>
<protein>
    <recommendedName>
        <fullName evidence="4">LysM domain-containing protein</fullName>
    </recommendedName>
</protein>
<reference evidence="2 3" key="1">
    <citation type="journal article" name="Sci. Rep.">
        <title>Genome-scale phylogenetic analyses confirm Olpidium as the closest living zoosporic fungus to the non-flagellated, terrestrial fungi.</title>
        <authorList>
            <person name="Chang Y."/>
            <person name="Rochon D."/>
            <person name="Sekimoto S."/>
            <person name="Wang Y."/>
            <person name="Chovatia M."/>
            <person name="Sandor L."/>
            <person name="Salamov A."/>
            <person name="Grigoriev I.V."/>
            <person name="Stajich J.E."/>
            <person name="Spatafora J.W."/>
        </authorList>
    </citation>
    <scope>NUCLEOTIDE SEQUENCE [LARGE SCALE GENOMIC DNA]</scope>
    <source>
        <strain evidence="2">S191</strain>
    </source>
</reference>
<accession>A0A8H8DIK2</accession>
<feature type="compositionally biased region" description="Pro residues" evidence="1">
    <location>
        <begin position="23"/>
        <end position="33"/>
    </location>
</feature>
<evidence type="ECO:0000256" key="1">
    <source>
        <dbReference type="SAM" id="MobiDB-lite"/>
    </source>
</evidence>
<name>A0A8H8DIK2_9FUNG</name>